<accession>A0A9N7TQY9</accession>
<name>A0A9N7TQY9_PLEPL</name>
<protein>
    <submittedName>
        <fullName evidence="2">Uncharacterized protein</fullName>
    </submittedName>
</protein>
<gene>
    <name evidence="2" type="ORF">PLEPLA_LOCUS5335</name>
</gene>
<dbReference type="Proteomes" id="UP001153269">
    <property type="component" value="Unassembled WGS sequence"/>
</dbReference>
<feature type="region of interest" description="Disordered" evidence="1">
    <location>
        <begin position="162"/>
        <end position="199"/>
    </location>
</feature>
<feature type="region of interest" description="Disordered" evidence="1">
    <location>
        <begin position="22"/>
        <end position="44"/>
    </location>
</feature>
<evidence type="ECO:0000313" key="3">
    <source>
        <dbReference type="Proteomes" id="UP001153269"/>
    </source>
</evidence>
<evidence type="ECO:0000256" key="1">
    <source>
        <dbReference type="SAM" id="MobiDB-lite"/>
    </source>
</evidence>
<reference evidence="2" key="1">
    <citation type="submission" date="2020-03" db="EMBL/GenBank/DDBJ databases">
        <authorList>
            <person name="Weist P."/>
        </authorList>
    </citation>
    <scope>NUCLEOTIDE SEQUENCE</scope>
</reference>
<organism evidence="2 3">
    <name type="scientific">Pleuronectes platessa</name>
    <name type="common">European plaice</name>
    <dbReference type="NCBI Taxonomy" id="8262"/>
    <lineage>
        <taxon>Eukaryota</taxon>
        <taxon>Metazoa</taxon>
        <taxon>Chordata</taxon>
        <taxon>Craniata</taxon>
        <taxon>Vertebrata</taxon>
        <taxon>Euteleostomi</taxon>
        <taxon>Actinopterygii</taxon>
        <taxon>Neopterygii</taxon>
        <taxon>Teleostei</taxon>
        <taxon>Neoteleostei</taxon>
        <taxon>Acanthomorphata</taxon>
        <taxon>Carangaria</taxon>
        <taxon>Pleuronectiformes</taxon>
        <taxon>Pleuronectoidei</taxon>
        <taxon>Pleuronectidae</taxon>
        <taxon>Pleuronectes</taxon>
    </lineage>
</organism>
<comment type="caution">
    <text evidence="2">The sequence shown here is derived from an EMBL/GenBank/DDBJ whole genome shotgun (WGS) entry which is preliminary data.</text>
</comment>
<proteinExistence type="predicted"/>
<dbReference type="AlphaFoldDB" id="A0A9N7TQY9"/>
<keyword evidence="3" id="KW-1185">Reference proteome</keyword>
<feature type="compositionally biased region" description="Basic and acidic residues" evidence="1">
    <location>
        <begin position="171"/>
        <end position="184"/>
    </location>
</feature>
<dbReference type="EMBL" id="CADEAL010000269">
    <property type="protein sequence ID" value="CAB1417530.1"/>
    <property type="molecule type" value="Genomic_DNA"/>
</dbReference>
<evidence type="ECO:0000313" key="2">
    <source>
        <dbReference type="EMBL" id="CAB1417530.1"/>
    </source>
</evidence>
<sequence length="328" mass="37278">MVLSLLKELRERENRAGLLYLDTAPGQPESKRGRKNPIFHSQSEVHSHRRHVFVGSGPCGIRVQLKSKRELEWGGWAALNAFTAAATASHHLKIPSSFDDDNCSSRLSPQVECFRIARAADTLSQTVVMLEVKAVLFKPARLMESPKRRLLGNKGDVCERCHSSTGYNESVKSREGGDVYDPRDQKKHRRANETEDDKRECYDTERYTGRGERRFKPFGQMWGEQEMPSHHWVAAGKHLPYMLTRYSGRSVSSWRLSSSIPHRLTRLSRLQLLLMGQKIGPASNSDSLVTCSEPPIPITPTHRVKSFDSRPTRVCTVYIPSSYQPNHR</sequence>